<dbReference type="InterPro" id="IPR036465">
    <property type="entry name" value="vWFA_dom_sf"/>
</dbReference>
<feature type="transmembrane region" description="Helical" evidence="2">
    <location>
        <begin position="20"/>
        <end position="38"/>
    </location>
</feature>
<comment type="caution">
    <text evidence="4">The sequence shown here is derived from an EMBL/GenBank/DDBJ whole genome shotgun (WGS) entry which is preliminary data.</text>
</comment>
<evidence type="ECO:0000256" key="1">
    <source>
        <dbReference type="SAM" id="MobiDB-lite"/>
    </source>
</evidence>
<protein>
    <submittedName>
        <fullName evidence="4">VWA domain-containing protein</fullName>
    </submittedName>
</protein>
<keyword evidence="2" id="KW-0472">Membrane</keyword>
<organism evidence="4 5">
    <name type="scientific">Vibrio casei</name>
    <dbReference type="NCBI Taxonomy" id="673372"/>
    <lineage>
        <taxon>Bacteria</taxon>
        <taxon>Pseudomonadati</taxon>
        <taxon>Pseudomonadota</taxon>
        <taxon>Gammaproteobacteria</taxon>
        <taxon>Vibrionales</taxon>
        <taxon>Vibrionaceae</taxon>
        <taxon>Vibrio</taxon>
    </lineage>
</organism>
<dbReference type="Proteomes" id="UP000252479">
    <property type="component" value="Unassembled WGS sequence"/>
</dbReference>
<proteinExistence type="predicted"/>
<feature type="compositionally biased region" description="Polar residues" evidence="1">
    <location>
        <begin position="503"/>
        <end position="516"/>
    </location>
</feature>
<gene>
    <name evidence="4" type="ORF">CIK83_11540</name>
</gene>
<dbReference type="InterPro" id="IPR011990">
    <property type="entry name" value="TPR-like_helical_dom_sf"/>
</dbReference>
<reference evidence="4 5" key="1">
    <citation type="journal article" date="2017" name="Elife">
        <title>Extensive horizontal gene transfer in cheese-associated bacteria.</title>
        <authorList>
            <person name="Bonham K.S."/>
            <person name="Wolfe B.E."/>
            <person name="Dutton R.J."/>
        </authorList>
    </citation>
    <scope>NUCLEOTIDE SEQUENCE [LARGE SCALE GENOMIC DNA]</scope>
    <source>
        <strain evidence="4 5">JB196</strain>
    </source>
</reference>
<sequence length="566" mass="63057">MFDFVEWSHAMAQFHFLRPWWLIAFFPFIGLLLIKWKSESQVSNWQKKLPNHLRVALTVGENGLKRRLPIVILSIIIALAILVCSGPTWKKQPSPFHQDQTPLVMVLDSGSAMQEKDVAPDRLTRAKQKMEDILAQRSGGLNALIAYAGSAHLAMPLTEDSSVFKPMLEALGPDVMPLAGKDSSLAIPLVEHQLKGSPNAGTILLIKNDVNASSVSAWRQALNKEMPETQLIILAAGNVDAPSDIPLRLDALQQLTSEVNGSVITMSVDDSDVKTIIRRVENHASLNTKNSQPWQDMGYGLLIPIAVLLLLWFRRGWIVQWACAGILINSIALSALLLNSHSAYAVPVKSTAQPEAAQVAASFSFGDKVMQAWLDLWMTRDQQGQWYFNRGNYLKAANHYDDPLHKGVAFYYASQFDAAYKVLNQNHDFNMQLHAASALARGRQYVAARALLSKLVHQQPDNKIAQHNLVIVVAVIKEINEFSKSQSEGMDASQDASHELGSEPQTSDGAETQVTQEALLDDKMTADQLLESDASIDKWFQRVESDPKQFLQSKFSIQYQQQREEK</sequence>
<evidence type="ECO:0000256" key="2">
    <source>
        <dbReference type="SAM" id="Phobius"/>
    </source>
</evidence>
<dbReference type="InterPro" id="IPR050768">
    <property type="entry name" value="UPF0353/GerABKA_families"/>
</dbReference>
<keyword evidence="5" id="KW-1185">Reference proteome</keyword>
<dbReference type="AlphaFoldDB" id="A0A368LHJ3"/>
<dbReference type="SUPFAM" id="SSF53300">
    <property type="entry name" value="vWA-like"/>
    <property type="match status" value="1"/>
</dbReference>
<dbReference type="SUPFAM" id="SSF48452">
    <property type="entry name" value="TPR-like"/>
    <property type="match status" value="1"/>
</dbReference>
<dbReference type="InterPro" id="IPR002035">
    <property type="entry name" value="VWF_A"/>
</dbReference>
<accession>A0A368LHJ3</accession>
<dbReference type="RefSeq" id="WP_086959569.1">
    <property type="nucleotide sequence ID" value="NZ_FUKS01000013.1"/>
</dbReference>
<feature type="domain" description="VWFA" evidence="3">
    <location>
        <begin position="103"/>
        <end position="199"/>
    </location>
</feature>
<dbReference type="GeneID" id="303189555"/>
<dbReference type="EMBL" id="QPGL01000002">
    <property type="protein sequence ID" value="RCS70096.1"/>
    <property type="molecule type" value="Genomic_DNA"/>
</dbReference>
<feature type="region of interest" description="Disordered" evidence="1">
    <location>
        <begin position="486"/>
        <end position="518"/>
    </location>
</feature>
<keyword evidence="2" id="KW-0812">Transmembrane</keyword>
<dbReference type="PANTHER" id="PTHR22550">
    <property type="entry name" value="SPORE GERMINATION PROTEIN"/>
    <property type="match status" value="1"/>
</dbReference>
<name>A0A368LHJ3_9VIBR</name>
<dbReference type="PANTHER" id="PTHR22550:SF14">
    <property type="entry name" value="VWFA DOMAIN-CONTAINING PROTEIN"/>
    <property type="match status" value="1"/>
</dbReference>
<dbReference type="Gene3D" id="3.40.50.410">
    <property type="entry name" value="von Willebrand factor, type A domain"/>
    <property type="match status" value="1"/>
</dbReference>
<evidence type="ECO:0000313" key="5">
    <source>
        <dbReference type="Proteomes" id="UP000252479"/>
    </source>
</evidence>
<evidence type="ECO:0000313" key="4">
    <source>
        <dbReference type="EMBL" id="RCS70096.1"/>
    </source>
</evidence>
<evidence type="ECO:0000259" key="3">
    <source>
        <dbReference type="Pfam" id="PF13519"/>
    </source>
</evidence>
<keyword evidence="2" id="KW-1133">Transmembrane helix</keyword>
<feature type="transmembrane region" description="Helical" evidence="2">
    <location>
        <begin position="70"/>
        <end position="89"/>
    </location>
</feature>
<dbReference type="Pfam" id="PF13519">
    <property type="entry name" value="VWA_2"/>
    <property type="match status" value="1"/>
</dbReference>